<dbReference type="FunFam" id="3.40.30.10:FF:000044">
    <property type="entry name" value="Glutathione S-transferase GSTU6"/>
    <property type="match status" value="1"/>
</dbReference>
<evidence type="ECO:0000256" key="4">
    <source>
        <dbReference type="ARBA" id="ARBA00025743"/>
    </source>
</evidence>
<evidence type="ECO:0000256" key="5">
    <source>
        <dbReference type="ARBA" id="ARBA00047960"/>
    </source>
</evidence>
<sequence>MAKISTEMGEVKLLGGLGLSPYVNRVEIALKLKGVEYESIAEDVKNKSPLLLQYNPIHKKIPVLIHDGRGIAESLIIVEYIDQIWQEGPPILPKDPYQRAMARFWANFIDEKCISTAWKACSSTGEEQEKSKKESMEALKFLEDEIRGKKFFGAAIYPIKKFKQPTLEREREREMSKVKVLGFWYSPFVARVKMALKMKGVEFEYVEENIRAKSELLLESNPIHKKVPVLIHDGKAIVETMIILEYIDQTWEGPPILPRDPYHRAMARFWVNFIDEKCLNTMLKACWRTGEEQEKWKEEAILNFQILENEIKGKKYFGGDEISVVDHAANFIAYWFPLISWGRMELVTEDQFPNLWRWSSHYCNHPFVKDNLPPMDVMIPKFKPA</sequence>
<dbReference type="GO" id="GO:0004364">
    <property type="term" value="F:glutathione transferase activity"/>
    <property type="evidence" value="ECO:0007669"/>
    <property type="project" value="UniProtKB-EC"/>
</dbReference>
<dbReference type="AlphaFoldDB" id="A0A8X9ADG8"/>
<dbReference type="CDD" id="cd03185">
    <property type="entry name" value="GST_C_Tau"/>
    <property type="match status" value="2"/>
</dbReference>
<accession>A0A8X9ADG8</accession>
<comment type="similarity">
    <text evidence="1">Belongs to the GST superfamily. HSP26 family.</text>
</comment>
<gene>
    <name evidence="9" type="ORF">SASPL_102608</name>
</gene>
<dbReference type="Pfam" id="PF00043">
    <property type="entry name" value="GST_C"/>
    <property type="match status" value="1"/>
</dbReference>
<dbReference type="InterPro" id="IPR004045">
    <property type="entry name" value="Glutathione_S-Trfase_N"/>
</dbReference>
<feature type="domain" description="GST C-terminal" evidence="8">
    <location>
        <begin position="260"/>
        <end position="385"/>
    </location>
</feature>
<dbReference type="InterPro" id="IPR045074">
    <property type="entry name" value="GST_C_Tau"/>
</dbReference>
<evidence type="ECO:0000313" key="9">
    <source>
        <dbReference type="EMBL" id="KAG6437683.1"/>
    </source>
</evidence>
<evidence type="ECO:0000259" key="8">
    <source>
        <dbReference type="PROSITE" id="PS50405"/>
    </source>
</evidence>
<dbReference type="Gene3D" id="3.40.30.10">
    <property type="entry name" value="Glutaredoxin"/>
    <property type="match status" value="2"/>
</dbReference>
<evidence type="ECO:0000256" key="2">
    <source>
        <dbReference type="ARBA" id="ARBA00012452"/>
    </source>
</evidence>
<dbReference type="SUPFAM" id="SSF47616">
    <property type="entry name" value="GST C-terminal domain-like"/>
    <property type="match status" value="2"/>
</dbReference>
<dbReference type="FunFam" id="3.40.30.10:FF:000014">
    <property type="entry name" value="Tau class glutathione S-transferase"/>
    <property type="match status" value="1"/>
</dbReference>
<dbReference type="SUPFAM" id="SSF52833">
    <property type="entry name" value="Thioredoxin-like"/>
    <property type="match status" value="2"/>
</dbReference>
<dbReference type="PROSITE" id="PS50404">
    <property type="entry name" value="GST_NTER"/>
    <property type="match status" value="2"/>
</dbReference>
<reference evidence="9" key="1">
    <citation type="submission" date="2018-01" db="EMBL/GenBank/DDBJ databases">
        <authorList>
            <person name="Mao J.F."/>
        </authorList>
    </citation>
    <scope>NUCLEOTIDE SEQUENCE</scope>
    <source>
        <strain evidence="9">Huo1</strain>
        <tissue evidence="9">Leaf</tissue>
    </source>
</reference>
<evidence type="ECO:0000256" key="3">
    <source>
        <dbReference type="ARBA" id="ARBA00022679"/>
    </source>
</evidence>
<dbReference type="Pfam" id="PF02798">
    <property type="entry name" value="GST_N"/>
    <property type="match status" value="2"/>
</dbReference>
<dbReference type="InterPro" id="IPR045073">
    <property type="entry name" value="Omega/Tau-like"/>
</dbReference>
<organism evidence="9">
    <name type="scientific">Salvia splendens</name>
    <name type="common">Scarlet sage</name>
    <dbReference type="NCBI Taxonomy" id="180675"/>
    <lineage>
        <taxon>Eukaryota</taxon>
        <taxon>Viridiplantae</taxon>
        <taxon>Streptophyta</taxon>
        <taxon>Embryophyta</taxon>
        <taxon>Tracheophyta</taxon>
        <taxon>Spermatophyta</taxon>
        <taxon>Magnoliopsida</taxon>
        <taxon>eudicotyledons</taxon>
        <taxon>Gunneridae</taxon>
        <taxon>Pentapetalae</taxon>
        <taxon>asterids</taxon>
        <taxon>lamiids</taxon>
        <taxon>Lamiales</taxon>
        <taxon>Lamiaceae</taxon>
        <taxon>Nepetoideae</taxon>
        <taxon>Mentheae</taxon>
        <taxon>Salviinae</taxon>
        <taxon>Salvia</taxon>
        <taxon>Salvia subgen. Calosphace</taxon>
        <taxon>core Calosphace</taxon>
    </lineage>
</organism>
<dbReference type="Proteomes" id="UP000298416">
    <property type="component" value="Unassembled WGS sequence"/>
</dbReference>
<dbReference type="PANTHER" id="PTHR11260">
    <property type="entry name" value="GLUTATHIONE S-TRANSFERASE, GST, SUPERFAMILY, GST DOMAIN CONTAINING"/>
    <property type="match status" value="1"/>
</dbReference>
<dbReference type="InterPro" id="IPR036282">
    <property type="entry name" value="Glutathione-S-Trfase_C_sf"/>
</dbReference>
<comment type="similarity">
    <text evidence="4">Belongs to the GST superfamily. Tau family.</text>
</comment>
<feature type="domain" description="GST N-terminal" evidence="7">
    <location>
        <begin position="10"/>
        <end position="89"/>
    </location>
</feature>
<dbReference type="Gene3D" id="1.20.1050.10">
    <property type="match status" value="2"/>
</dbReference>
<dbReference type="InterPro" id="IPR040079">
    <property type="entry name" value="Glutathione_S-Trfase"/>
</dbReference>
<evidence type="ECO:0000259" key="7">
    <source>
        <dbReference type="PROSITE" id="PS50404"/>
    </source>
</evidence>
<dbReference type="GO" id="GO:0005737">
    <property type="term" value="C:cytoplasm"/>
    <property type="evidence" value="ECO:0007669"/>
    <property type="project" value="TreeGrafter"/>
</dbReference>
<comment type="caution">
    <text evidence="9">The sequence shown here is derived from an EMBL/GenBank/DDBJ whole genome shotgun (WGS) entry which is preliminary data.</text>
</comment>
<dbReference type="InterPro" id="IPR010987">
    <property type="entry name" value="Glutathione-S-Trfase_C-like"/>
</dbReference>
<name>A0A8X9ADG8_SALSN</name>
<reference evidence="9" key="2">
    <citation type="submission" date="2020-08" db="EMBL/GenBank/DDBJ databases">
        <title>Plant Genome Project.</title>
        <authorList>
            <person name="Zhang R.-G."/>
        </authorList>
    </citation>
    <scope>NUCLEOTIDE SEQUENCE</scope>
    <source>
        <strain evidence="9">Huo1</strain>
        <tissue evidence="9">Leaf</tissue>
    </source>
</reference>
<keyword evidence="3" id="KW-0808">Transferase</keyword>
<keyword evidence="10" id="KW-1185">Reference proteome</keyword>
<dbReference type="InterPro" id="IPR036249">
    <property type="entry name" value="Thioredoxin-like_sf"/>
</dbReference>
<proteinExistence type="inferred from homology"/>
<dbReference type="PANTHER" id="PTHR11260:SF676">
    <property type="entry name" value="GLUTATHIONE S-TRANSFERASE U8"/>
    <property type="match status" value="1"/>
</dbReference>
<evidence type="ECO:0000313" key="10">
    <source>
        <dbReference type="Proteomes" id="UP000298416"/>
    </source>
</evidence>
<dbReference type="SFLD" id="SFLDG00358">
    <property type="entry name" value="Main_(cytGST)"/>
    <property type="match status" value="2"/>
</dbReference>
<dbReference type="GO" id="GO:0006749">
    <property type="term" value="P:glutathione metabolic process"/>
    <property type="evidence" value="ECO:0007669"/>
    <property type="project" value="InterPro"/>
</dbReference>
<feature type="domain" description="GST N-terminal" evidence="7">
    <location>
        <begin position="176"/>
        <end position="255"/>
    </location>
</feature>
<dbReference type="EC" id="2.5.1.18" evidence="2"/>
<dbReference type="SFLD" id="SFLDG01152">
    <property type="entry name" value="Main.3:_Omega-_and_Tau-like"/>
    <property type="match status" value="2"/>
</dbReference>
<dbReference type="SFLD" id="SFLDS00019">
    <property type="entry name" value="Glutathione_Transferase_(cytos"/>
    <property type="match status" value="2"/>
</dbReference>
<evidence type="ECO:0000256" key="1">
    <source>
        <dbReference type="ARBA" id="ARBA00009929"/>
    </source>
</evidence>
<dbReference type="EMBL" id="PNBA02000001">
    <property type="protein sequence ID" value="KAG6437683.1"/>
    <property type="molecule type" value="Genomic_DNA"/>
</dbReference>
<dbReference type="FunFam" id="1.20.1050.10:FF:000012">
    <property type="entry name" value="Tau class glutathione S-transferase"/>
    <property type="match status" value="1"/>
</dbReference>
<protein>
    <recommendedName>
        <fullName evidence="6">Probable glutathione S-transferase</fullName>
        <ecNumber evidence="2">2.5.1.18</ecNumber>
    </recommendedName>
</protein>
<evidence type="ECO:0000256" key="6">
    <source>
        <dbReference type="ARBA" id="ARBA00071370"/>
    </source>
</evidence>
<dbReference type="PROSITE" id="PS50405">
    <property type="entry name" value="GST_CTER"/>
    <property type="match status" value="1"/>
</dbReference>
<dbReference type="CDD" id="cd03058">
    <property type="entry name" value="GST_N_Tau"/>
    <property type="match status" value="2"/>
</dbReference>
<dbReference type="InterPro" id="IPR004046">
    <property type="entry name" value="GST_C"/>
</dbReference>
<comment type="catalytic activity">
    <reaction evidence="5">
        <text>RX + glutathione = an S-substituted glutathione + a halide anion + H(+)</text>
        <dbReference type="Rhea" id="RHEA:16437"/>
        <dbReference type="ChEBI" id="CHEBI:15378"/>
        <dbReference type="ChEBI" id="CHEBI:16042"/>
        <dbReference type="ChEBI" id="CHEBI:17792"/>
        <dbReference type="ChEBI" id="CHEBI:57925"/>
        <dbReference type="ChEBI" id="CHEBI:90779"/>
        <dbReference type="EC" id="2.5.1.18"/>
    </reaction>
</comment>